<feature type="transmembrane region" description="Helical" evidence="1">
    <location>
        <begin position="54"/>
        <end position="87"/>
    </location>
</feature>
<feature type="domain" description="Peptidase C51" evidence="2">
    <location>
        <begin position="280"/>
        <end position="367"/>
    </location>
</feature>
<dbReference type="Proteomes" id="UP000826793">
    <property type="component" value="Unassembled WGS sequence"/>
</dbReference>
<name>A0A9D2SFH0_9FIRM</name>
<evidence type="ECO:0000259" key="2">
    <source>
        <dbReference type="Pfam" id="PF05257"/>
    </source>
</evidence>
<reference evidence="3" key="2">
    <citation type="submission" date="2021-04" db="EMBL/GenBank/DDBJ databases">
        <authorList>
            <person name="Gilroy R."/>
        </authorList>
    </citation>
    <scope>NUCLEOTIDE SEQUENCE</scope>
    <source>
        <strain evidence="3">CHK185-1770</strain>
    </source>
</reference>
<dbReference type="AlphaFoldDB" id="A0A9D2SFH0"/>
<keyword evidence="1" id="KW-1133">Transmembrane helix</keyword>
<keyword evidence="1" id="KW-0472">Membrane</keyword>
<sequence length="401" mass="43198">MAAQTKAAAKNAQSAVRRAQMLQAKARAAAQTAKQAARVTAKAIKAAIAAAKALATALLAGGWVVVMIAVVICLIGLLVGSCFGIFFSGEDTGTGQTIRTAIAQVNQEYQDKLEEIQSSHTYDTLEITGSQAVWKEVLAVYAVKTTTDPEGRDVASMDEEKLGLLAEVFWEMNQLSANVETRTETTQNEDGEAVKSEITVLVISVSHKTAQEMAVQLGFDDSQKEQLQELLSPEYDDLWNELLYGIVLGGGNGDLVAVAQSQVGNVGGAPYWSWYGFSSRVEWCAIFVSWCADQCGLLDSGAIPRFSGVGTGVNWFQSRGQWLPGSATPEPGMLIFFKWYGSDSLIADHVGIVERVENGRIYTIEGNSNDMVRRNSYPVGYGEIKGYGALTPGRVENALLT</sequence>
<evidence type="ECO:0000313" key="4">
    <source>
        <dbReference type="Proteomes" id="UP000826793"/>
    </source>
</evidence>
<organism evidence="3 4">
    <name type="scientific">Candidatus Acutalibacter pullicola</name>
    <dbReference type="NCBI Taxonomy" id="2838417"/>
    <lineage>
        <taxon>Bacteria</taxon>
        <taxon>Bacillati</taxon>
        <taxon>Bacillota</taxon>
        <taxon>Clostridia</taxon>
        <taxon>Eubacteriales</taxon>
        <taxon>Acutalibacteraceae</taxon>
        <taxon>Acutalibacter</taxon>
    </lineage>
</organism>
<dbReference type="Pfam" id="PF05257">
    <property type="entry name" value="CHAP"/>
    <property type="match status" value="1"/>
</dbReference>
<accession>A0A9D2SFH0</accession>
<evidence type="ECO:0000256" key="1">
    <source>
        <dbReference type="SAM" id="Phobius"/>
    </source>
</evidence>
<dbReference type="EMBL" id="DWXG01000035">
    <property type="protein sequence ID" value="HJB97786.1"/>
    <property type="molecule type" value="Genomic_DNA"/>
</dbReference>
<evidence type="ECO:0000313" key="3">
    <source>
        <dbReference type="EMBL" id="HJB97786.1"/>
    </source>
</evidence>
<protein>
    <submittedName>
        <fullName evidence="3">CHAP domain-containing protein</fullName>
    </submittedName>
</protein>
<proteinExistence type="predicted"/>
<dbReference type="SUPFAM" id="SSF54001">
    <property type="entry name" value="Cysteine proteinases"/>
    <property type="match status" value="1"/>
</dbReference>
<gene>
    <name evidence="3" type="ORF">H9710_04315</name>
</gene>
<dbReference type="InterPro" id="IPR038765">
    <property type="entry name" value="Papain-like_cys_pep_sf"/>
</dbReference>
<keyword evidence="1" id="KW-0812">Transmembrane</keyword>
<reference evidence="3" key="1">
    <citation type="journal article" date="2021" name="PeerJ">
        <title>Extensive microbial diversity within the chicken gut microbiome revealed by metagenomics and culture.</title>
        <authorList>
            <person name="Gilroy R."/>
            <person name="Ravi A."/>
            <person name="Getino M."/>
            <person name="Pursley I."/>
            <person name="Horton D.L."/>
            <person name="Alikhan N.F."/>
            <person name="Baker D."/>
            <person name="Gharbi K."/>
            <person name="Hall N."/>
            <person name="Watson M."/>
            <person name="Adriaenssens E.M."/>
            <person name="Foster-Nyarko E."/>
            <person name="Jarju S."/>
            <person name="Secka A."/>
            <person name="Antonio M."/>
            <person name="Oren A."/>
            <person name="Chaudhuri R.R."/>
            <person name="La Ragione R."/>
            <person name="Hildebrand F."/>
            <person name="Pallen M.J."/>
        </authorList>
    </citation>
    <scope>NUCLEOTIDE SEQUENCE</scope>
    <source>
        <strain evidence="3">CHK185-1770</strain>
    </source>
</reference>
<comment type="caution">
    <text evidence="3">The sequence shown here is derived from an EMBL/GenBank/DDBJ whole genome shotgun (WGS) entry which is preliminary data.</text>
</comment>
<dbReference type="InterPro" id="IPR007921">
    <property type="entry name" value="CHAP_dom"/>
</dbReference>